<keyword evidence="5 8" id="KW-1133">Transmembrane helix</keyword>
<feature type="transmembrane region" description="Helical" evidence="8">
    <location>
        <begin position="275"/>
        <end position="301"/>
    </location>
</feature>
<gene>
    <name evidence="10" type="ORF">FME95_02645</name>
</gene>
<keyword evidence="6 8" id="KW-0472">Membrane</keyword>
<comment type="subcellular location">
    <subcellularLocation>
        <location evidence="1 8">Cell membrane</location>
        <topology evidence="1 8">Multi-pass membrane protein</topology>
    </subcellularLocation>
</comment>
<dbReference type="InterPro" id="IPR045621">
    <property type="entry name" value="BPD_transp_1_N"/>
</dbReference>
<evidence type="ECO:0000256" key="1">
    <source>
        <dbReference type="ARBA" id="ARBA00004651"/>
    </source>
</evidence>
<feature type="transmembrane region" description="Helical" evidence="8">
    <location>
        <begin position="230"/>
        <end position="255"/>
    </location>
</feature>
<dbReference type="Gene3D" id="1.10.3720.10">
    <property type="entry name" value="MetI-like"/>
    <property type="match status" value="1"/>
</dbReference>
<name>A0A5C8Z9F3_9GAMM</name>
<dbReference type="InterPro" id="IPR000515">
    <property type="entry name" value="MetI-like"/>
</dbReference>
<keyword evidence="11" id="KW-1185">Reference proteome</keyword>
<evidence type="ECO:0000256" key="8">
    <source>
        <dbReference type="RuleBase" id="RU363032"/>
    </source>
</evidence>
<comment type="caution">
    <text evidence="10">The sequence shown here is derived from an EMBL/GenBank/DDBJ whole genome shotgun (WGS) entry which is preliminary data.</text>
</comment>
<feature type="transmembrane region" description="Helical" evidence="8">
    <location>
        <begin position="12"/>
        <end position="31"/>
    </location>
</feature>
<protein>
    <submittedName>
        <fullName evidence="10">ABC transporter permease</fullName>
    </submittedName>
</protein>
<evidence type="ECO:0000256" key="5">
    <source>
        <dbReference type="ARBA" id="ARBA00022989"/>
    </source>
</evidence>
<dbReference type="Pfam" id="PF19300">
    <property type="entry name" value="BPD_transp_1_N"/>
    <property type="match status" value="1"/>
</dbReference>
<keyword evidence="2 8" id="KW-0813">Transport</keyword>
<evidence type="ECO:0000313" key="10">
    <source>
        <dbReference type="EMBL" id="TXR53486.1"/>
    </source>
</evidence>
<dbReference type="AlphaFoldDB" id="A0A5C8Z9F3"/>
<evidence type="ECO:0000256" key="4">
    <source>
        <dbReference type="ARBA" id="ARBA00022692"/>
    </source>
</evidence>
<comment type="similarity">
    <text evidence="7">Belongs to the binding-protein-dependent transport system permease family. OppBC subfamily.</text>
</comment>
<feature type="transmembrane region" description="Helical" evidence="8">
    <location>
        <begin position="101"/>
        <end position="124"/>
    </location>
</feature>
<dbReference type="RefSeq" id="WP_147712888.1">
    <property type="nucleotide sequence ID" value="NZ_VKAD01000001.1"/>
</dbReference>
<evidence type="ECO:0000256" key="2">
    <source>
        <dbReference type="ARBA" id="ARBA00022448"/>
    </source>
</evidence>
<feature type="transmembrane region" description="Helical" evidence="8">
    <location>
        <begin position="136"/>
        <end position="163"/>
    </location>
</feature>
<keyword evidence="4 8" id="KW-0812">Transmembrane</keyword>
<dbReference type="SUPFAM" id="SSF161098">
    <property type="entry name" value="MetI-like"/>
    <property type="match status" value="1"/>
</dbReference>
<feature type="transmembrane region" description="Helical" evidence="8">
    <location>
        <begin position="169"/>
        <end position="189"/>
    </location>
</feature>
<evidence type="ECO:0000256" key="7">
    <source>
        <dbReference type="ARBA" id="ARBA00024202"/>
    </source>
</evidence>
<evidence type="ECO:0000256" key="6">
    <source>
        <dbReference type="ARBA" id="ARBA00023136"/>
    </source>
</evidence>
<keyword evidence="3" id="KW-1003">Cell membrane</keyword>
<proteinExistence type="inferred from homology"/>
<dbReference type="Proteomes" id="UP000321764">
    <property type="component" value="Unassembled WGS sequence"/>
</dbReference>
<dbReference type="GO" id="GO:0055085">
    <property type="term" value="P:transmembrane transport"/>
    <property type="evidence" value="ECO:0007669"/>
    <property type="project" value="InterPro"/>
</dbReference>
<evidence type="ECO:0000256" key="3">
    <source>
        <dbReference type="ARBA" id="ARBA00022475"/>
    </source>
</evidence>
<organism evidence="10 11">
    <name type="scientific">Reinekea thalattae</name>
    <dbReference type="NCBI Taxonomy" id="2593301"/>
    <lineage>
        <taxon>Bacteria</taxon>
        <taxon>Pseudomonadati</taxon>
        <taxon>Pseudomonadota</taxon>
        <taxon>Gammaproteobacteria</taxon>
        <taxon>Oceanospirillales</taxon>
        <taxon>Saccharospirillaceae</taxon>
        <taxon>Reinekea</taxon>
    </lineage>
</organism>
<dbReference type="OrthoDB" id="9805855at2"/>
<evidence type="ECO:0000313" key="11">
    <source>
        <dbReference type="Proteomes" id="UP000321764"/>
    </source>
</evidence>
<dbReference type="PANTHER" id="PTHR43163:SF6">
    <property type="entry name" value="DIPEPTIDE TRANSPORT SYSTEM PERMEASE PROTEIN DPPB-RELATED"/>
    <property type="match status" value="1"/>
</dbReference>
<dbReference type="CDD" id="cd06261">
    <property type="entry name" value="TM_PBP2"/>
    <property type="match status" value="1"/>
</dbReference>
<evidence type="ECO:0000259" key="9">
    <source>
        <dbReference type="PROSITE" id="PS50928"/>
    </source>
</evidence>
<dbReference type="PANTHER" id="PTHR43163">
    <property type="entry name" value="DIPEPTIDE TRANSPORT SYSTEM PERMEASE PROTEIN DPPB-RELATED"/>
    <property type="match status" value="1"/>
</dbReference>
<dbReference type="Pfam" id="PF00528">
    <property type="entry name" value="BPD_transp_1"/>
    <property type="match status" value="1"/>
</dbReference>
<sequence>MQQLTFFIKRLIQAAFVAFSVTLFVAFAIRFTGDPAVMMTQESSNVTEQDLAMIRESLGLNAPFYSQYLGFMKNLITGELGNSFFRGPINELIRSALPSTLILAMTSMLISIFVSVPLGILAATKQGKWIDQLIRILSLAGLSFPNFWLAMMLVLIFSITLGWLPVSGYNGIASLILPSLTVAIVLTAVNVRLVRTAMLDIFSEQYIMVARAKGLKERVVIYKHALRNSAIALITFFGLQFGNLIGGIVVVERVFNWPGMGSLALDAIAQRDYPLLQASVCILAMLIVLVNLVTDMAYSLIDPRIRVKS</sequence>
<dbReference type="EMBL" id="VKAD01000001">
    <property type="protein sequence ID" value="TXR53486.1"/>
    <property type="molecule type" value="Genomic_DNA"/>
</dbReference>
<dbReference type="GO" id="GO:0005886">
    <property type="term" value="C:plasma membrane"/>
    <property type="evidence" value="ECO:0007669"/>
    <property type="project" value="UniProtKB-SubCell"/>
</dbReference>
<dbReference type="PROSITE" id="PS50928">
    <property type="entry name" value="ABC_TM1"/>
    <property type="match status" value="1"/>
</dbReference>
<feature type="domain" description="ABC transmembrane type-1" evidence="9">
    <location>
        <begin position="97"/>
        <end position="294"/>
    </location>
</feature>
<reference evidence="10 11" key="1">
    <citation type="submission" date="2019-07" db="EMBL/GenBank/DDBJ databases">
        <title>Reinekea sp. strain SSH23 genome sequencing and assembly.</title>
        <authorList>
            <person name="Kim I."/>
        </authorList>
    </citation>
    <scope>NUCLEOTIDE SEQUENCE [LARGE SCALE GENOMIC DNA]</scope>
    <source>
        <strain evidence="10 11">SSH23</strain>
    </source>
</reference>
<accession>A0A5C8Z9F3</accession>
<dbReference type="InterPro" id="IPR035906">
    <property type="entry name" value="MetI-like_sf"/>
</dbReference>